<dbReference type="OrthoDB" id="9799942at2"/>
<accession>A0A1U7CKI4</accession>
<dbReference type="Pfam" id="PF03745">
    <property type="entry name" value="DUF309"/>
    <property type="match status" value="1"/>
</dbReference>
<dbReference type="EMBL" id="CP019082">
    <property type="protein sequence ID" value="APW59416.1"/>
    <property type="molecule type" value="Genomic_DNA"/>
</dbReference>
<dbReference type="KEGG" id="pbor:BSF38_00839"/>
<sequence length="178" mass="19613">MSSQESESPPLPPYSYVPGGRWPHPTSSPLGHLHGRPPEHTPPIEGDAWPESKAYLRGVALFNAGYYWEAHEAWEALWHAHERRGPTATVLKGLIKLAAAGVKIREGRVAGARTHARRAAEHFADAMAEAGSRQIGLDLTQWIKHAETIACDPPEDAGRPETAVHEVFPFRVEPRFPA</sequence>
<dbReference type="AlphaFoldDB" id="A0A1U7CKI4"/>
<dbReference type="RefSeq" id="WP_076343601.1">
    <property type="nucleotide sequence ID" value="NZ_CP019082.1"/>
</dbReference>
<dbReference type="Proteomes" id="UP000186309">
    <property type="component" value="Chromosome"/>
</dbReference>
<evidence type="ECO:0000313" key="2">
    <source>
        <dbReference type="EMBL" id="APW59416.1"/>
    </source>
</evidence>
<evidence type="ECO:0000313" key="3">
    <source>
        <dbReference type="Proteomes" id="UP000186309"/>
    </source>
</evidence>
<dbReference type="Gene3D" id="1.10.3450.10">
    <property type="entry name" value="TTHA0068-like"/>
    <property type="match status" value="1"/>
</dbReference>
<dbReference type="STRING" id="1387353.BSF38_00839"/>
<feature type="region of interest" description="Disordered" evidence="1">
    <location>
        <begin position="1"/>
        <end position="46"/>
    </location>
</feature>
<name>A0A1U7CKI4_9BACT</name>
<dbReference type="InterPro" id="IPR005500">
    <property type="entry name" value="DUF309"/>
</dbReference>
<keyword evidence="3" id="KW-1185">Reference proteome</keyword>
<dbReference type="InterPro" id="IPR023203">
    <property type="entry name" value="TTHA0068_sf"/>
</dbReference>
<protein>
    <recommendedName>
        <fullName evidence="4">DUF309 domain-containing protein</fullName>
    </recommendedName>
</protein>
<proteinExistence type="predicted"/>
<evidence type="ECO:0008006" key="4">
    <source>
        <dbReference type="Google" id="ProtNLM"/>
    </source>
</evidence>
<evidence type="ECO:0000256" key="1">
    <source>
        <dbReference type="SAM" id="MobiDB-lite"/>
    </source>
</evidence>
<gene>
    <name evidence="2" type="ORF">BSF38_00839</name>
</gene>
<organism evidence="2 3">
    <name type="scientific">Paludisphaera borealis</name>
    <dbReference type="NCBI Taxonomy" id="1387353"/>
    <lineage>
        <taxon>Bacteria</taxon>
        <taxon>Pseudomonadati</taxon>
        <taxon>Planctomycetota</taxon>
        <taxon>Planctomycetia</taxon>
        <taxon>Isosphaerales</taxon>
        <taxon>Isosphaeraceae</taxon>
        <taxon>Paludisphaera</taxon>
    </lineage>
</organism>
<reference evidence="3" key="1">
    <citation type="submission" date="2016-12" db="EMBL/GenBank/DDBJ databases">
        <title>Comparative genomics of four Isosphaeraceae planctomycetes: a common pool of plasmids and glycoside hydrolase genes.</title>
        <authorList>
            <person name="Ivanova A."/>
        </authorList>
    </citation>
    <scope>NUCLEOTIDE SEQUENCE [LARGE SCALE GENOMIC DNA]</scope>
    <source>
        <strain evidence="3">PX4</strain>
    </source>
</reference>
<dbReference type="SUPFAM" id="SSF140663">
    <property type="entry name" value="TTHA0068-like"/>
    <property type="match status" value="1"/>
</dbReference>